<dbReference type="PROSITE" id="PS51471">
    <property type="entry name" value="FE2OG_OXY"/>
    <property type="match status" value="1"/>
</dbReference>
<dbReference type="FunFam" id="2.60.120.620:FF:000031">
    <property type="entry name" value="Predicted protein"/>
    <property type="match status" value="1"/>
</dbReference>
<organism evidence="14">
    <name type="scientific">Rhizochromulina marina</name>
    <dbReference type="NCBI Taxonomy" id="1034831"/>
    <lineage>
        <taxon>Eukaryota</taxon>
        <taxon>Sar</taxon>
        <taxon>Stramenopiles</taxon>
        <taxon>Ochrophyta</taxon>
        <taxon>Dictyochophyceae</taxon>
        <taxon>Rhizochromulinales</taxon>
        <taxon>Rhizochromulina</taxon>
    </lineage>
</organism>
<evidence type="ECO:0000256" key="1">
    <source>
        <dbReference type="ARBA" id="ARBA00001961"/>
    </source>
</evidence>
<feature type="domain" description="ShKT" evidence="13">
    <location>
        <begin position="128"/>
        <end position="162"/>
    </location>
</feature>
<evidence type="ECO:0000256" key="6">
    <source>
        <dbReference type="ARBA" id="ARBA00022964"/>
    </source>
</evidence>
<dbReference type="Gene3D" id="2.60.120.620">
    <property type="entry name" value="q2cbj1_9rhob like domain"/>
    <property type="match status" value="1"/>
</dbReference>
<keyword evidence="6" id="KW-0223">Dioxygenase</keyword>
<keyword evidence="9" id="KW-0408">Iron</keyword>
<evidence type="ECO:0000256" key="11">
    <source>
        <dbReference type="SAM" id="MobiDB-lite"/>
    </source>
</evidence>
<dbReference type="PANTHER" id="PTHR10869:SF233">
    <property type="entry name" value="FE2OG DIOXYGENASE DOMAIN-CONTAINING PROTEIN"/>
    <property type="match status" value="1"/>
</dbReference>
<dbReference type="GO" id="GO:0005783">
    <property type="term" value="C:endoplasmic reticulum"/>
    <property type="evidence" value="ECO:0007669"/>
    <property type="project" value="TreeGrafter"/>
</dbReference>
<evidence type="ECO:0000256" key="7">
    <source>
        <dbReference type="ARBA" id="ARBA00022989"/>
    </source>
</evidence>
<dbReference type="GO" id="GO:0005506">
    <property type="term" value="F:iron ion binding"/>
    <property type="evidence" value="ECO:0007669"/>
    <property type="project" value="InterPro"/>
</dbReference>
<feature type="compositionally biased region" description="Basic and acidic residues" evidence="11">
    <location>
        <begin position="1"/>
        <end position="14"/>
    </location>
</feature>
<dbReference type="InterPro" id="IPR003582">
    <property type="entry name" value="ShKT_dom"/>
</dbReference>
<dbReference type="GO" id="GO:0016020">
    <property type="term" value="C:membrane"/>
    <property type="evidence" value="ECO:0007669"/>
    <property type="project" value="UniProtKB-SubCell"/>
</dbReference>
<dbReference type="SMART" id="SM00702">
    <property type="entry name" value="P4Hc"/>
    <property type="match status" value="1"/>
</dbReference>
<comment type="cofactor">
    <cofactor evidence="1">
        <name>L-ascorbate</name>
        <dbReference type="ChEBI" id="CHEBI:38290"/>
    </cofactor>
</comment>
<dbReference type="GO" id="GO:0031418">
    <property type="term" value="F:L-ascorbic acid binding"/>
    <property type="evidence" value="ECO:0007669"/>
    <property type="project" value="InterPro"/>
</dbReference>
<evidence type="ECO:0000256" key="9">
    <source>
        <dbReference type="ARBA" id="ARBA00023004"/>
    </source>
</evidence>
<evidence type="ECO:0000259" key="13">
    <source>
        <dbReference type="PROSITE" id="PS51670"/>
    </source>
</evidence>
<keyword evidence="7" id="KW-1133">Transmembrane helix</keyword>
<evidence type="ECO:0000256" key="8">
    <source>
        <dbReference type="ARBA" id="ARBA00023002"/>
    </source>
</evidence>
<dbReference type="EMBL" id="HBHJ01011849">
    <property type="protein sequence ID" value="CAD9679942.1"/>
    <property type="molecule type" value="Transcribed_RNA"/>
</dbReference>
<evidence type="ECO:0000313" key="14">
    <source>
        <dbReference type="EMBL" id="CAD9679942.1"/>
    </source>
</evidence>
<evidence type="ECO:0000256" key="10">
    <source>
        <dbReference type="ARBA" id="ARBA00023136"/>
    </source>
</evidence>
<feature type="domain" description="ShKT" evidence="13">
    <location>
        <begin position="80"/>
        <end position="114"/>
    </location>
</feature>
<dbReference type="PROSITE" id="PS51670">
    <property type="entry name" value="SHKT"/>
    <property type="match status" value="3"/>
</dbReference>
<keyword evidence="4" id="KW-0812">Transmembrane</keyword>
<reference evidence="14" key="1">
    <citation type="submission" date="2021-01" db="EMBL/GenBank/DDBJ databases">
        <authorList>
            <person name="Corre E."/>
            <person name="Pelletier E."/>
            <person name="Niang G."/>
            <person name="Scheremetjew M."/>
            <person name="Finn R."/>
            <person name="Kale V."/>
            <person name="Holt S."/>
            <person name="Cochrane G."/>
            <person name="Meng A."/>
            <person name="Brown T."/>
            <person name="Cohen L."/>
        </authorList>
    </citation>
    <scope>NUCLEOTIDE SEQUENCE</scope>
    <source>
        <strain evidence="14">CCMP1243</strain>
    </source>
</reference>
<sequence length="410" mass="45405">MAHFGERSTAEVKMDGSASPAATMPEVCQDRSPECEKWATFERCEKEEEWEFMLQECPVSCGVCSPPGGSEAGPKPTGDCVDKHESCAYWADIGECYQNPGYMLAHCAPSCNVCPPQGMAASRAAAECVDTHQSCANWAHAGECSANPSFMMVGCAKSCNTCHVLDPDVRCRRSAKATMALLPGQLNETFTRAARDFAEYEPEVMSTDPWVIVFHKFTTEEEADAVLAAGGTQWTVSSDVGERLPNGSFASIQSTARTSSTSWCTEEDCAAHPMVQRVTKRIEDVSRIPYKNSEFLQMLQYQVGQYYVNHHDYIPGHLKMPCGPRLFTFYLYLSDVEAGGATAFKKLGLEVKPKKGRAVFWPSVLNEKPFMRDPRTYHEAMPVVSGKKYGVNAWLHMYDFKGPYRLSCTG</sequence>
<feature type="domain" description="Fe2OG dioxygenase" evidence="12">
    <location>
        <begin position="292"/>
        <end position="397"/>
    </location>
</feature>
<dbReference type="AlphaFoldDB" id="A0A7S2WCH7"/>
<dbReference type="Gene3D" id="1.10.10.1940">
    <property type="match status" value="1"/>
</dbReference>
<keyword evidence="5" id="KW-0479">Metal-binding</keyword>
<evidence type="ECO:0000256" key="3">
    <source>
        <dbReference type="ARBA" id="ARBA00004308"/>
    </source>
</evidence>
<gene>
    <name evidence="14" type="ORF">RMAR1173_LOCUS7728</name>
</gene>
<keyword evidence="8" id="KW-0560">Oxidoreductase</keyword>
<evidence type="ECO:0000256" key="4">
    <source>
        <dbReference type="ARBA" id="ARBA00022692"/>
    </source>
</evidence>
<evidence type="ECO:0000256" key="5">
    <source>
        <dbReference type="ARBA" id="ARBA00022723"/>
    </source>
</evidence>
<dbReference type="Pfam" id="PF01549">
    <property type="entry name" value="ShK"/>
    <property type="match status" value="3"/>
</dbReference>
<dbReference type="InterPro" id="IPR044862">
    <property type="entry name" value="Pro_4_hyd_alph_FE2OG_OXY"/>
</dbReference>
<name>A0A7S2WCH7_9STRA</name>
<dbReference type="Pfam" id="PF13640">
    <property type="entry name" value="2OG-FeII_Oxy_3"/>
    <property type="match status" value="1"/>
</dbReference>
<keyword evidence="10" id="KW-0472">Membrane</keyword>
<dbReference type="SMART" id="SM00254">
    <property type="entry name" value="ShKT"/>
    <property type="match status" value="3"/>
</dbReference>
<proteinExistence type="predicted"/>
<dbReference type="InterPro" id="IPR006620">
    <property type="entry name" value="Pro_4_hyd_alph"/>
</dbReference>
<evidence type="ECO:0000256" key="2">
    <source>
        <dbReference type="ARBA" id="ARBA00004167"/>
    </source>
</evidence>
<comment type="subcellular location">
    <subcellularLocation>
        <location evidence="3">Endomembrane system</location>
    </subcellularLocation>
    <subcellularLocation>
        <location evidence="2">Membrane</location>
        <topology evidence="2">Single-pass membrane protein</topology>
    </subcellularLocation>
</comment>
<evidence type="ECO:0000259" key="12">
    <source>
        <dbReference type="PROSITE" id="PS51471"/>
    </source>
</evidence>
<dbReference type="InterPro" id="IPR005123">
    <property type="entry name" value="Oxoglu/Fe-dep_dioxygenase_dom"/>
</dbReference>
<feature type="domain" description="ShKT" evidence="13">
    <location>
        <begin position="28"/>
        <end position="64"/>
    </location>
</feature>
<feature type="region of interest" description="Disordered" evidence="11">
    <location>
        <begin position="1"/>
        <end position="25"/>
    </location>
</feature>
<dbReference type="GO" id="GO:0004656">
    <property type="term" value="F:procollagen-proline 4-dioxygenase activity"/>
    <property type="evidence" value="ECO:0007669"/>
    <property type="project" value="TreeGrafter"/>
</dbReference>
<dbReference type="PANTHER" id="PTHR10869">
    <property type="entry name" value="PROLYL 4-HYDROXYLASE ALPHA SUBUNIT"/>
    <property type="match status" value="1"/>
</dbReference>
<accession>A0A7S2WCH7</accession>
<protein>
    <recommendedName>
        <fullName evidence="15">Fe2OG dioxygenase domain-containing protein</fullName>
    </recommendedName>
</protein>
<evidence type="ECO:0008006" key="15">
    <source>
        <dbReference type="Google" id="ProtNLM"/>
    </source>
</evidence>
<dbReference type="InterPro" id="IPR045054">
    <property type="entry name" value="P4HA-like"/>
</dbReference>